<accession>A0ABN8ZBG9</accession>
<keyword evidence="2" id="KW-1185">Reference proteome</keyword>
<sequence>MAEVARPSLSVRYQPGRAVALSKAALCLFCPQSGRGLPATIGEQQTALGSGDYEEAKREDMYLNIVSEQADNHCIRITVTKLALSNSSFDNDAQKDTEIF</sequence>
<evidence type="ECO:0000313" key="2">
    <source>
        <dbReference type="Proteomes" id="UP001176941"/>
    </source>
</evidence>
<dbReference type="Proteomes" id="UP001176941">
    <property type="component" value="Chromosome 3"/>
</dbReference>
<protein>
    <submittedName>
        <fullName evidence="1">Uncharacterized protein</fullName>
    </submittedName>
</protein>
<name>A0ABN8ZBG9_RANTA</name>
<proteinExistence type="predicted"/>
<dbReference type="EMBL" id="OX459939">
    <property type="protein sequence ID" value="CAI9170863.1"/>
    <property type="molecule type" value="Genomic_DNA"/>
</dbReference>
<reference evidence="1" key="1">
    <citation type="submission" date="2023-04" db="EMBL/GenBank/DDBJ databases">
        <authorList>
            <consortium name="ELIXIR-Norway"/>
        </authorList>
    </citation>
    <scope>NUCLEOTIDE SEQUENCE [LARGE SCALE GENOMIC DNA]</scope>
</reference>
<evidence type="ECO:0000313" key="1">
    <source>
        <dbReference type="EMBL" id="CAI9170863.1"/>
    </source>
</evidence>
<gene>
    <name evidence="1" type="ORF">MRATA1EN1_LOCUS19825</name>
</gene>
<dbReference type="Gene3D" id="3.40.50.450">
    <property type="match status" value="1"/>
</dbReference>
<organism evidence="1 2">
    <name type="scientific">Rangifer tarandus platyrhynchus</name>
    <name type="common">Svalbard reindeer</name>
    <dbReference type="NCBI Taxonomy" id="3082113"/>
    <lineage>
        <taxon>Eukaryota</taxon>
        <taxon>Metazoa</taxon>
        <taxon>Chordata</taxon>
        <taxon>Craniata</taxon>
        <taxon>Vertebrata</taxon>
        <taxon>Euteleostomi</taxon>
        <taxon>Mammalia</taxon>
        <taxon>Eutheria</taxon>
        <taxon>Laurasiatheria</taxon>
        <taxon>Artiodactyla</taxon>
        <taxon>Ruminantia</taxon>
        <taxon>Pecora</taxon>
        <taxon>Cervidae</taxon>
        <taxon>Odocoileinae</taxon>
        <taxon>Rangifer</taxon>
    </lineage>
</organism>